<dbReference type="HOGENOM" id="CLU_849404_0_0_0"/>
<feature type="repeat" description="TPR" evidence="3">
    <location>
        <begin position="178"/>
        <end position="211"/>
    </location>
</feature>
<dbReference type="InterPro" id="IPR019734">
    <property type="entry name" value="TPR_rpt"/>
</dbReference>
<reference evidence="6" key="2">
    <citation type="submission" date="2012-03" db="EMBL/GenBank/DDBJ databases">
        <title>The complete genome sequence of the pioneer microbe on fresh volcanic deposit, Leptospirillum ferrooxidans strain C2-3.</title>
        <authorList>
            <person name="Fujimura R."/>
            <person name="Sato Y."/>
            <person name="Nishizawa T."/>
            <person name="Nanba K."/>
            <person name="Oshima K."/>
            <person name="Hattori M."/>
            <person name="Kamijo T."/>
            <person name="Ohta H."/>
        </authorList>
    </citation>
    <scope>NUCLEOTIDE SEQUENCE [LARGE SCALE GENOMIC DNA]</scope>
    <source>
        <strain evidence="6">C2-3</strain>
    </source>
</reference>
<keyword evidence="6" id="KW-1185">Reference proteome</keyword>
<evidence type="ECO:0000256" key="1">
    <source>
        <dbReference type="ARBA" id="ARBA00022737"/>
    </source>
</evidence>
<sequence>MDNAAKQLTPRIQIALENKEWLKAYNLCLALLASDPKSEVGRYCLIDSLIMAERFDLAMTKVREFLQEMPKNNRLSLYLLHLLVYHREFEEATTVGRMLLKRTLSTSEQRDAMLHTAFALHGKGEIRQAVRLLNALLEEDPLNTDAFETIGKIFFEQGHLDEAERIFLELSEVDPTHPRVHQLLGLLYSEQGKWEEAILEWEDALEISPSDEILRELGWSLSMAGEKDAAISMLEEALSLNPMNLQARIDLGSVLMDQKNIERAISEWKIAQTQDPGNSMIRLYLENAQKAAARTTDAATPRKRSRKKGDA</sequence>
<dbReference type="InterPro" id="IPR011990">
    <property type="entry name" value="TPR-like_helical_dom_sf"/>
</dbReference>
<dbReference type="EMBL" id="AP012342">
    <property type="protein sequence ID" value="BAM08036.1"/>
    <property type="molecule type" value="Genomic_DNA"/>
</dbReference>
<feature type="repeat" description="TPR" evidence="3">
    <location>
        <begin position="144"/>
        <end position="177"/>
    </location>
</feature>
<reference evidence="5 6" key="1">
    <citation type="journal article" date="2012" name="J. Bacteriol.">
        <title>Complete Genome Sequence of Leptospirillum ferrooxidans Strain C2-3, Isolated from a Fresh Volcanic Ash Deposit on the Island of Miyake, Japan.</title>
        <authorList>
            <person name="Fujimura R."/>
            <person name="Sato Y."/>
            <person name="Nishizawa T."/>
            <person name="Oshima K."/>
            <person name="Kim S.-W."/>
            <person name="Hattori M."/>
            <person name="Kamijo T."/>
            <person name="Ohta H."/>
        </authorList>
    </citation>
    <scope>NUCLEOTIDE SEQUENCE [LARGE SCALE GENOMIC DNA]</scope>
    <source>
        <strain evidence="5 6">C2-3</strain>
    </source>
</reference>
<gene>
    <name evidence="5" type="ordered locus">LFE_2365</name>
</gene>
<dbReference type="PANTHER" id="PTHR44943:SF8">
    <property type="entry name" value="TPR REPEAT-CONTAINING PROTEIN MJ0263"/>
    <property type="match status" value="1"/>
</dbReference>
<dbReference type="PATRIC" id="fig|1162668.3.peg.2811"/>
<keyword evidence="1" id="KW-0677">Repeat</keyword>
<evidence type="ECO:0000256" key="4">
    <source>
        <dbReference type="SAM" id="MobiDB-lite"/>
    </source>
</evidence>
<dbReference type="OrthoDB" id="507476at2"/>
<dbReference type="PROSITE" id="PS50005">
    <property type="entry name" value="TPR"/>
    <property type="match status" value="2"/>
</dbReference>
<proteinExistence type="predicted"/>
<keyword evidence="2 3" id="KW-0802">TPR repeat</keyword>
<evidence type="ECO:0000313" key="6">
    <source>
        <dbReference type="Proteomes" id="UP000007382"/>
    </source>
</evidence>
<accession>I0IRY7</accession>
<dbReference type="SMART" id="SM00028">
    <property type="entry name" value="TPR"/>
    <property type="match status" value="5"/>
</dbReference>
<dbReference type="PANTHER" id="PTHR44943">
    <property type="entry name" value="CELLULOSE SYNTHASE OPERON PROTEIN C"/>
    <property type="match status" value="1"/>
</dbReference>
<dbReference type="Proteomes" id="UP000007382">
    <property type="component" value="Chromosome"/>
</dbReference>
<dbReference type="SUPFAM" id="SSF48452">
    <property type="entry name" value="TPR-like"/>
    <property type="match status" value="2"/>
</dbReference>
<dbReference type="Gene3D" id="1.25.40.10">
    <property type="entry name" value="Tetratricopeptide repeat domain"/>
    <property type="match status" value="1"/>
</dbReference>
<feature type="compositionally biased region" description="Basic residues" evidence="4">
    <location>
        <begin position="301"/>
        <end position="311"/>
    </location>
</feature>
<dbReference type="AlphaFoldDB" id="I0IRY7"/>
<evidence type="ECO:0000313" key="5">
    <source>
        <dbReference type="EMBL" id="BAM08036.1"/>
    </source>
</evidence>
<dbReference type="PROSITE" id="PS50293">
    <property type="entry name" value="TPR_REGION"/>
    <property type="match status" value="1"/>
</dbReference>
<dbReference type="STRING" id="1162668.LFE_2365"/>
<dbReference type="InterPro" id="IPR051685">
    <property type="entry name" value="Ycf3/AcsC/BcsC/TPR_MFPF"/>
</dbReference>
<feature type="region of interest" description="Disordered" evidence="4">
    <location>
        <begin position="292"/>
        <end position="311"/>
    </location>
</feature>
<dbReference type="KEGG" id="lfc:LFE_2365"/>
<protein>
    <submittedName>
        <fullName evidence="5">Putative TPR-domain containing protein</fullName>
    </submittedName>
</protein>
<evidence type="ECO:0000256" key="3">
    <source>
        <dbReference type="PROSITE-ProRule" id="PRU00339"/>
    </source>
</evidence>
<dbReference type="eggNOG" id="COG0457">
    <property type="taxonomic scope" value="Bacteria"/>
</dbReference>
<organism evidence="5 6">
    <name type="scientific">Leptospirillum ferrooxidans (strain C2-3)</name>
    <dbReference type="NCBI Taxonomy" id="1162668"/>
    <lineage>
        <taxon>Bacteria</taxon>
        <taxon>Pseudomonadati</taxon>
        <taxon>Nitrospirota</taxon>
        <taxon>Nitrospiria</taxon>
        <taxon>Nitrospirales</taxon>
        <taxon>Nitrospiraceae</taxon>
        <taxon>Leptospirillum</taxon>
    </lineage>
</organism>
<evidence type="ECO:0000256" key="2">
    <source>
        <dbReference type="ARBA" id="ARBA00022803"/>
    </source>
</evidence>
<name>I0IRY7_LEPFC</name>
<dbReference type="Pfam" id="PF14559">
    <property type="entry name" value="TPR_19"/>
    <property type="match status" value="2"/>
</dbReference>